<organism evidence="1 2">
    <name type="scientific">Rubroshorea leprosula</name>
    <dbReference type="NCBI Taxonomy" id="152421"/>
    <lineage>
        <taxon>Eukaryota</taxon>
        <taxon>Viridiplantae</taxon>
        <taxon>Streptophyta</taxon>
        <taxon>Embryophyta</taxon>
        <taxon>Tracheophyta</taxon>
        <taxon>Spermatophyta</taxon>
        <taxon>Magnoliopsida</taxon>
        <taxon>eudicotyledons</taxon>
        <taxon>Gunneridae</taxon>
        <taxon>Pentapetalae</taxon>
        <taxon>rosids</taxon>
        <taxon>malvids</taxon>
        <taxon>Malvales</taxon>
        <taxon>Dipterocarpaceae</taxon>
        <taxon>Rubroshorea</taxon>
    </lineage>
</organism>
<comment type="caution">
    <text evidence="1">The sequence shown here is derived from an EMBL/GenBank/DDBJ whole genome shotgun (WGS) entry which is preliminary data.</text>
</comment>
<dbReference type="EMBL" id="BPVZ01000010">
    <property type="protein sequence ID" value="GKU96442.1"/>
    <property type="molecule type" value="Genomic_DNA"/>
</dbReference>
<evidence type="ECO:0000313" key="2">
    <source>
        <dbReference type="Proteomes" id="UP001054252"/>
    </source>
</evidence>
<proteinExistence type="predicted"/>
<protein>
    <submittedName>
        <fullName evidence="1">Uncharacterized protein</fullName>
    </submittedName>
</protein>
<dbReference type="Proteomes" id="UP001054252">
    <property type="component" value="Unassembled WGS sequence"/>
</dbReference>
<dbReference type="AlphaFoldDB" id="A0AAV5I5M8"/>
<accession>A0AAV5I5M8</accession>
<reference evidence="1 2" key="1">
    <citation type="journal article" date="2021" name="Commun. Biol.">
        <title>The genome of Shorea leprosula (Dipterocarpaceae) highlights the ecological relevance of drought in aseasonal tropical rainforests.</title>
        <authorList>
            <person name="Ng K.K.S."/>
            <person name="Kobayashi M.J."/>
            <person name="Fawcett J.A."/>
            <person name="Hatakeyama M."/>
            <person name="Paape T."/>
            <person name="Ng C.H."/>
            <person name="Ang C.C."/>
            <person name="Tnah L.H."/>
            <person name="Lee C.T."/>
            <person name="Nishiyama T."/>
            <person name="Sese J."/>
            <person name="O'Brien M.J."/>
            <person name="Copetti D."/>
            <person name="Mohd Noor M.I."/>
            <person name="Ong R.C."/>
            <person name="Putra M."/>
            <person name="Sireger I.Z."/>
            <person name="Indrioko S."/>
            <person name="Kosugi Y."/>
            <person name="Izuno A."/>
            <person name="Isagi Y."/>
            <person name="Lee S.L."/>
            <person name="Shimizu K.K."/>
        </authorList>
    </citation>
    <scope>NUCLEOTIDE SEQUENCE [LARGE SCALE GENOMIC DNA]</scope>
    <source>
        <strain evidence="1">214</strain>
    </source>
</reference>
<keyword evidence="2" id="KW-1185">Reference proteome</keyword>
<evidence type="ECO:0000313" key="1">
    <source>
        <dbReference type="EMBL" id="GKU96442.1"/>
    </source>
</evidence>
<sequence>MFDVCVVLGFDVRKFLGLQKVKEKEEEEEVVARFDCKPSAPAGFN</sequence>
<name>A0AAV5I5M8_9ROSI</name>
<gene>
    <name evidence="1" type="ORF">SLEP1_g9676</name>
</gene>